<dbReference type="EMBL" id="CADCTP010000129">
    <property type="protein sequence ID" value="CAA9240489.1"/>
    <property type="molecule type" value="Genomic_DNA"/>
</dbReference>
<name>A0A6J4I511_9ACTN</name>
<feature type="non-terminal residue" evidence="2">
    <location>
        <position position="125"/>
    </location>
</feature>
<evidence type="ECO:0000313" key="2">
    <source>
        <dbReference type="EMBL" id="CAA9240489.1"/>
    </source>
</evidence>
<gene>
    <name evidence="2" type="ORF">AVDCRST_MAG41-1376</name>
</gene>
<evidence type="ECO:0000256" key="1">
    <source>
        <dbReference type="SAM" id="MobiDB-lite"/>
    </source>
</evidence>
<dbReference type="AlphaFoldDB" id="A0A6J4I511"/>
<sequence length="125" mass="13399">GPAGRRARLVLGGDGRAGAGAAAGDLVHRLGRPGHRGPVPDPGRGPGRGPGGDHQPQRQRRRGRPRGVPQGHRRAGLRPVESDRATGARRHRRGHGDLPRRHDVGPARRHPHRPVRGGRLPGHRL</sequence>
<feature type="non-terminal residue" evidence="2">
    <location>
        <position position="1"/>
    </location>
</feature>
<organism evidence="2">
    <name type="scientific">uncultured Mycobacteriales bacterium</name>
    <dbReference type="NCBI Taxonomy" id="581187"/>
    <lineage>
        <taxon>Bacteria</taxon>
        <taxon>Bacillati</taxon>
        <taxon>Actinomycetota</taxon>
        <taxon>Actinomycetes</taxon>
        <taxon>Mycobacteriales</taxon>
        <taxon>environmental samples</taxon>
    </lineage>
</organism>
<reference evidence="2" key="1">
    <citation type="submission" date="2020-02" db="EMBL/GenBank/DDBJ databases">
        <authorList>
            <person name="Meier V. D."/>
        </authorList>
    </citation>
    <scope>NUCLEOTIDE SEQUENCE</scope>
    <source>
        <strain evidence="2">AVDCRST_MAG41</strain>
    </source>
</reference>
<feature type="compositionally biased region" description="Basic residues" evidence="1">
    <location>
        <begin position="57"/>
        <end position="76"/>
    </location>
</feature>
<feature type="compositionally biased region" description="Basic residues" evidence="1">
    <location>
        <begin position="107"/>
        <end position="125"/>
    </location>
</feature>
<feature type="region of interest" description="Disordered" evidence="1">
    <location>
        <begin position="1"/>
        <end position="125"/>
    </location>
</feature>
<protein>
    <submittedName>
        <fullName evidence="2">Uncharacterized protein</fullName>
    </submittedName>
</protein>
<proteinExistence type="predicted"/>
<feature type="compositionally biased region" description="Basic and acidic residues" evidence="1">
    <location>
        <begin position="95"/>
        <end position="106"/>
    </location>
</feature>
<accession>A0A6J4I511</accession>